<dbReference type="InterPro" id="IPR020936">
    <property type="entry name" value="TrhO"/>
</dbReference>
<feature type="region of interest" description="Disordered" evidence="1">
    <location>
        <begin position="339"/>
        <end position="362"/>
    </location>
</feature>
<proteinExistence type="predicted"/>
<evidence type="ECO:0000313" key="4">
    <source>
        <dbReference type="Proteomes" id="UP000236333"/>
    </source>
</evidence>
<evidence type="ECO:0000256" key="1">
    <source>
        <dbReference type="SAM" id="MobiDB-lite"/>
    </source>
</evidence>
<dbReference type="InterPro" id="IPR005645">
    <property type="entry name" value="FSH-like_dom"/>
</dbReference>
<dbReference type="EMBL" id="PGGS01000338">
    <property type="protein sequence ID" value="PNH05061.1"/>
    <property type="molecule type" value="Genomic_DNA"/>
</dbReference>
<dbReference type="SUPFAM" id="SSF53474">
    <property type="entry name" value="alpha/beta-Hydrolases"/>
    <property type="match status" value="1"/>
</dbReference>
<feature type="region of interest" description="Disordered" evidence="1">
    <location>
        <begin position="252"/>
        <end position="271"/>
    </location>
</feature>
<evidence type="ECO:0000313" key="3">
    <source>
        <dbReference type="EMBL" id="PNH05061.1"/>
    </source>
</evidence>
<gene>
    <name evidence="3" type="ORF">TSOC_008711</name>
</gene>
<evidence type="ECO:0000259" key="2">
    <source>
        <dbReference type="Pfam" id="PF03959"/>
    </source>
</evidence>
<sequence length="440" mass="44886">MGADTDGWLLELVRPVGERPPLAALAPHLLRLFHAADCFPRGLKLGLFSGFYAVSAAMRYERYWLELMADGIAASAKPPLDVAFAWFVHRQDPADYQRSVMQVHAPAAGTAGVAAAVGAPRRAWLLPPELYGSTEAADGGDAAAAAQAMEAASGSDGGSGSGGCSSSGLVHGVQAAGTVGAASVEAGGCVRAAPPYVDELQYSRQTEGWAESLAAVQRAVRERGPFDGVFGFSQGAAVAAALCALQQQQRQQEQEAGRQQDGAAAAAGGPEAQLQPPEFGFRFALLASGFAPPLPHHRALLERLGPIDLPSLHVYGSGGTEHVYGSGAAEHVYGSGPAGQGYGSGDAQQAADNGGGGNAASVAGDGGACDTVHVTSDVGGGATAGDRQIPPRESEALAAEFACGRGQRRVVQHHSGHLIPSTRGHAASFRAFLGLFTPPP</sequence>
<dbReference type="InterPro" id="IPR029058">
    <property type="entry name" value="AB_hydrolase_fold"/>
</dbReference>
<feature type="compositionally biased region" description="Low complexity" evidence="1">
    <location>
        <begin position="259"/>
        <end position="271"/>
    </location>
</feature>
<dbReference type="Pfam" id="PF03959">
    <property type="entry name" value="FSH1"/>
    <property type="match status" value="1"/>
</dbReference>
<dbReference type="Proteomes" id="UP000236333">
    <property type="component" value="Unassembled WGS sequence"/>
</dbReference>
<feature type="domain" description="Serine hydrolase" evidence="2">
    <location>
        <begin position="203"/>
        <end position="317"/>
    </location>
</feature>
<dbReference type="PANTHER" id="PTHR43268">
    <property type="entry name" value="THIOSULFATE SULFURTRANSFERASE/RHODANESE-LIKE DOMAIN-CONTAINING PROTEIN 2"/>
    <property type="match status" value="1"/>
</dbReference>
<organism evidence="3 4">
    <name type="scientific">Tetrabaena socialis</name>
    <dbReference type="NCBI Taxonomy" id="47790"/>
    <lineage>
        <taxon>Eukaryota</taxon>
        <taxon>Viridiplantae</taxon>
        <taxon>Chlorophyta</taxon>
        <taxon>core chlorophytes</taxon>
        <taxon>Chlorophyceae</taxon>
        <taxon>CS clade</taxon>
        <taxon>Chlamydomonadales</taxon>
        <taxon>Tetrabaenaceae</taxon>
        <taxon>Tetrabaena</taxon>
    </lineage>
</organism>
<keyword evidence="4" id="KW-1185">Reference proteome</keyword>
<dbReference type="AlphaFoldDB" id="A0A2J7ZXR8"/>
<dbReference type="OrthoDB" id="25002at2759"/>
<accession>A0A2J7ZXR8</accession>
<protein>
    <submittedName>
        <fullName evidence="3">Rhodanese-like domain-containing protein 6</fullName>
    </submittedName>
</protein>
<name>A0A2J7ZXR8_9CHLO</name>
<dbReference type="Gene3D" id="3.40.50.1820">
    <property type="entry name" value="alpha/beta hydrolase"/>
    <property type="match status" value="1"/>
</dbReference>
<dbReference type="PANTHER" id="PTHR43268:SF6">
    <property type="entry name" value="THIOSULFATE SULFURTRANSFERASE_RHODANESE-LIKE DOMAIN-CONTAINING PROTEIN 2"/>
    <property type="match status" value="1"/>
</dbReference>
<reference evidence="3 4" key="1">
    <citation type="journal article" date="2017" name="Mol. Biol. Evol.">
        <title>The 4-celled Tetrabaena socialis nuclear genome reveals the essential components for genetic control of cell number at the origin of multicellularity in the volvocine lineage.</title>
        <authorList>
            <person name="Featherston J."/>
            <person name="Arakaki Y."/>
            <person name="Hanschen E.R."/>
            <person name="Ferris P.J."/>
            <person name="Michod R.E."/>
            <person name="Olson B.J.S.C."/>
            <person name="Nozaki H."/>
            <person name="Durand P.M."/>
        </authorList>
    </citation>
    <scope>NUCLEOTIDE SEQUENCE [LARGE SCALE GENOMIC DNA]</scope>
    <source>
        <strain evidence="3 4">NIES-571</strain>
    </source>
</reference>
<comment type="caution">
    <text evidence="3">The sequence shown here is derived from an EMBL/GenBank/DDBJ whole genome shotgun (WGS) entry which is preliminary data.</text>
</comment>